<dbReference type="Pfam" id="PF03330">
    <property type="entry name" value="DPBB_1"/>
    <property type="match status" value="1"/>
</dbReference>
<name>A0A2K2HCD7_9BACT</name>
<comment type="function">
    <text evidence="4">Lytic transglycosylase with a strong preference for naked glycan strands that lack stem peptides.</text>
</comment>
<evidence type="ECO:0000313" key="7">
    <source>
        <dbReference type="EMBL" id="PNU20966.1"/>
    </source>
</evidence>
<dbReference type="GO" id="GO:0071555">
    <property type="term" value="P:cell wall organization"/>
    <property type="evidence" value="ECO:0007669"/>
    <property type="project" value="UniProtKB-KW"/>
</dbReference>
<dbReference type="SUPFAM" id="SSF110997">
    <property type="entry name" value="Sporulation related repeat"/>
    <property type="match status" value="1"/>
</dbReference>
<feature type="domain" description="SPOR" evidence="6">
    <location>
        <begin position="169"/>
        <end position="248"/>
    </location>
</feature>
<dbReference type="NCBIfam" id="TIGR00413">
    <property type="entry name" value="rlpA"/>
    <property type="match status" value="1"/>
</dbReference>
<dbReference type="AlphaFoldDB" id="A0A2K2HCD7"/>
<dbReference type="Gene3D" id="2.40.40.10">
    <property type="entry name" value="RlpA-like domain"/>
    <property type="match status" value="1"/>
</dbReference>
<reference evidence="7 8" key="1">
    <citation type="journal article" date="2018" name="Genome Announc.">
        <title>Genome Sequence of Geothermobacter sp. HR-1 Iron Reducer from the Loihi Seamount.</title>
        <authorList>
            <person name="Smith H."/>
            <person name="Abuyen K."/>
            <person name="Tremblay J."/>
            <person name="Savalia P."/>
            <person name="Perez-Rodriguez I."/>
            <person name="Emerson D."/>
            <person name="Tully B."/>
            <person name="Amend J."/>
        </authorList>
    </citation>
    <scope>NUCLEOTIDE SEQUENCE [LARGE SCALE GENOMIC DNA]</scope>
    <source>
        <strain evidence="7 8">HR-1</strain>
    </source>
</reference>
<evidence type="ECO:0000256" key="3">
    <source>
        <dbReference type="ARBA" id="ARBA00023316"/>
    </source>
</evidence>
<dbReference type="GO" id="GO:0042834">
    <property type="term" value="F:peptidoglycan binding"/>
    <property type="evidence" value="ECO:0007669"/>
    <property type="project" value="InterPro"/>
</dbReference>
<dbReference type="Pfam" id="PF05036">
    <property type="entry name" value="SPOR"/>
    <property type="match status" value="1"/>
</dbReference>
<evidence type="ECO:0000256" key="5">
    <source>
        <dbReference type="RuleBase" id="RU003495"/>
    </source>
</evidence>
<dbReference type="PANTHER" id="PTHR34183">
    <property type="entry name" value="ENDOLYTIC PEPTIDOGLYCAN TRANSGLYCOSYLASE RLPA"/>
    <property type="match status" value="1"/>
</dbReference>
<dbReference type="Proteomes" id="UP000236340">
    <property type="component" value="Unassembled WGS sequence"/>
</dbReference>
<dbReference type="EC" id="4.2.2.-" evidence="4"/>
<protein>
    <recommendedName>
        <fullName evidence="4">Probable endolytic peptidoglycan transglycosylase RlpA</fullName>
        <ecNumber evidence="4">4.2.2.-</ecNumber>
    </recommendedName>
</protein>
<dbReference type="InterPro" id="IPR007730">
    <property type="entry name" value="SPOR-like_dom"/>
</dbReference>
<accession>A0A2K2HCD7</accession>
<dbReference type="GO" id="GO:0000270">
    <property type="term" value="P:peptidoglycan metabolic process"/>
    <property type="evidence" value="ECO:0007669"/>
    <property type="project" value="UniProtKB-UniRule"/>
</dbReference>
<dbReference type="OrthoDB" id="9779128at2"/>
<evidence type="ECO:0000256" key="1">
    <source>
        <dbReference type="ARBA" id="ARBA00022729"/>
    </source>
</evidence>
<comment type="similarity">
    <text evidence="4 5">Belongs to the RlpA family.</text>
</comment>
<dbReference type="GO" id="GO:0008932">
    <property type="term" value="F:lytic endotransglycosylase activity"/>
    <property type="evidence" value="ECO:0007669"/>
    <property type="project" value="UniProtKB-UniRule"/>
</dbReference>
<dbReference type="EMBL" id="PPFX01000007">
    <property type="protein sequence ID" value="PNU20966.1"/>
    <property type="molecule type" value="Genomic_DNA"/>
</dbReference>
<keyword evidence="3 4" id="KW-0961">Cell wall biogenesis/degradation</keyword>
<keyword evidence="7" id="KW-0449">Lipoprotein</keyword>
<organism evidence="7 8">
    <name type="scientific">Geothermobacter hydrogeniphilus</name>
    <dbReference type="NCBI Taxonomy" id="1969733"/>
    <lineage>
        <taxon>Bacteria</taxon>
        <taxon>Pseudomonadati</taxon>
        <taxon>Thermodesulfobacteriota</taxon>
        <taxon>Desulfuromonadia</taxon>
        <taxon>Desulfuromonadales</taxon>
        <taxon>Geothermobacteraceae</taxon>
        <taxon>Geothermobacter</taxon>
    </lineage>
</organism>
<dbReference type="InterPro" id="IPR034718">
    <property type="entry name" value="RlpA"/>
</dbReference>
<evidence type="ECO:0000313" key="8">
    <source>
        <dbReference type="Proteomes" id="UP000236340"/>
    </source>
</evidence>
<sequence length="249" mass="27336">MPFTTCLLLTLSVVGCGGPAYRTRVIDTPQNRELQGHQKPYMVNGRRYDPLRQSNGFVQEGMASWYGRKFHGRKTSNGEIYDMYKMTAAHKTLPLGVSVRVTNKRNGRQAVVRINDRGPFVAGRIIDLSYAAAKQLGVVGPGTAPVRIEALGYAEQGSGRKVAYRAPRSYDVGEFSIQVGAFALADNAYRLADRLRARYGASSVAEGWVSGQRFYRVRAGRYRSLEAAEAAREQLAGQGYAGAFVVATE</sequence>
<dbReference type="InterPro" id="IPR036908">
    <property type="entry name" value="RlpA-like_sf"/>
</dbReference>
<proteinExistence type="inferred from homology"/>
<evidence type="ECO:0000256" key="2">
    <source>
        <dbReference type="ARBA" id="ARBA00023239"/>
    </source>
</evidence>
<dbReference type="InterPro" id="IPR012997">
    <property type="entry name" value="RplA"/>
</dbReference>
<evidence type="ECO:0000259" key="6">
    <source>
        <dbReference type="PROSITE" id="PS51724"/>
    </source>
</evidence>
<keyword evidence="2 4" id="KW-0456">Lyase</keyword>
<keyword evidence="1" id="KW-0732">Signal</keyword>
<dbReference type="PROSITE" id="PS51724">
    <property type="entry name" value="SPOR"/>
    <property type="match status" value="1"/>
</dbReference>
<dbReference type="Gene3D" id="3.30.70.1070">
    <property type="entry name" value="Sporulation related repeat"/>
    <property type="match status" value="1"/>
</dbReference>
<dbReference type="CDD" id="cd22268">
    <property type="entry name" value="DPBB_RlpA-like"/>
    <property type="match status" value="1"/>
</dbReference>
<dbReference type="PANTHER" id="PTHR34183:SF1">
    <property type="entry name" value="ENDOLYTIC PEPTIDOGLYCAN TRANSGLYCOSYLASE RLPA"/>
    <property type="match status" value="1"/>
</dbReference>
<dbReference type="SUPFAM" id="SSF50685">
    <property type="entry name" value="Barwin-like endoglucanases"/>
    <property type="match status" value="1"/>
</dbReference>
<dbReference type="HAMAP" id="MF_02071">
    <property type="entry name" value="RlpA"/>
    <property type="match status" value="1"/>
</dbReference>
<gene>
    <name evidence="4" type="primary">rlpA</name>
    <name evidence="7" type="ORF">C2E25_04680</name>
</gene>
<evidence type="ECO:0000256" key="4">
    <source>
        <dbReference type="HAMAP-Rule" id="MF_02071"/>
    </source>
</evidence>
<dbReference type="InterPro" id="IPR036680">
    <property type="entry name" value="SPOR-like_sf"/>
</dbReference>
<dbReference type="InterPro" id="IPR009009">
    <property type="entry name" value="RlpA-like_DPBB"/>
</dbReference>
<comment type="caution">
    <text evidence="7">The sequence shown here is derived from an EMBL/GenBank/DDBJ whole genome shotgun (WGS) entry which is preliminary data.</text>
</comment>